<evidence type="ECO:0000313" key="7">
    <source>
        <dbReference type="EMBL" id="MDR9850295.1"/>
    </source>
</evidence>
<organism evidence="7 8">
    <name type="scientific">Herbaspirillum huttiense subsp. lycopersici</name>
    <dbReference type="NCBI Taxonomy" id="3074428"/>
    <lineage>
        <taxon>Bacteria</taxon>
        <taxon>Pseudomonadati</taxon>
        <taxon>Pseudomonadota</taxon>
        <taxon>Betaproteobacteria</taxon>
        <taxon>Burkholderiales</taxon>
        <taxon>Oxalobacteraceae</taxon>
        <taxon>Herbaspirillum</taxon>
    </lineage>
</organism>
<dbReference type="SUPFAM" id="SSF103481">
    <property type="entry name" value="Multidrug resistance efflux transporter EmrE"/>
    <property type="match status" value="2"/>
</dbReference>
<feature type="transmembrane region" description="Helical" evidence="5">
    <location>
        <begin position="63"/>
        <end position="86"/>
    </location>
</feature>
<evidence type="ECO:0000256" key="1">
    <source>
        <dbReference type="ARBA" id="ARBA00004141"/>
    </source>
</evidence>
<dbReference type="InterPro" id="IPR000620">
    <property type="entry name" value="EamA_dom"/>
</dbReference>
<evidence type="ECO:0000313" key="8">
    <source>
        <dbReference type="Proteomes" id="UP001246576"/>
    </source>
</evidence>
<keyword evidence="3 5" id="KW-1133">Transmembrane helix</keyword>
<dbReference type="PANTHER" id="PTHR32322:SF9">
    <property type="entry name" value="AMINO-ACID METABOLITE EFFLUX PUMP-RELATED"/>
    <property type="match status" value="1"/>
</dbReference>
<sequence length="287" mass="30974">MSPKDLFAVLIAIAVWAGNIIAVKAGVAELPPLLMTAMRLAMVGIVLLPFAPPWRIARTQWKWIVMLSATFSTLHFSLMFIGLGMAEAGTGAILLQMGTPLAIVLGVLLFDETMARRHWVGLAVSLLGVAILTFSPSMPGALASFLLLGSALAWAASNIIVKHARIPDLMAMMCWSSLLGVPQVLLASWMFEHGQAHAVMEASWHAWLATAYCALGSSVLGYWIWYRQLERYPVSKLAPFSLLTPVLSTLLGVWLLKDSANLIKIIGISTAVLGVGVLNSTRVEGKQ</sequence>
<comment type="subcellular location">
    <subcellularLocation>
        <location evidence="1">Membrane</location>
        <topology evidence="1">Multi-pass membrane protein</topology>
    </subcellularLocation>
</comment>
<evidence type="ECO:0000256" key="3">
    <source>
        <dbReference type="ARBA" id="ARBA00022989"/>
    </source>
</evidence>
<feature type="transmembrane region" description="Helical" evidence="5">
    <location>
        <begin position="32"/>
        <end position="51"/>
    </location>
</feature>
<evidence type="ECO:0000256" key="4">
    <source>
        <dbReference type="ARBA" id="ARBA00023136"/>
    </source>
</evidence>
<feature type="transmembrane region" description="Helical" evidence="5">
    <location>
        <begin position="141"/>
        <end position="161"/>
    </location>
</feature>
<name>A0ABU2ER28_9BURK</name>
<comment type="caution">
    <text evidence="7">The sequence shown here is derived from an EMBL/GenBank/DDBJ whole genome shotgun (WGS) entry which is preliminary data.</text>
</comment>
<proteinExistence type="predicted"/>
<evidence type="ECO:0000256" key="2">
    <source>
        <dbReference type="ARBA" id="ARBA00022692"/>
    </source>
</evidence>
<keyword evidence="2 5" id="KW-0812">Transmembrane</keyword>
<dbReference type="EMBL" id="JAVLSJ010000010">
    <property type="protein sequence ID" value="MDR9850295.1"/>
    <property type="molecule type" value="Genomic_DNA"/>
</dbReference>
<dbReference type="InterPro" id="IPR037185">
    <property type="entry name" value="EmrE-like"/>
</dbReference>
<feature type="transmembrane region" description="Helical" evidence="5">
    <location>
        <begin position="262"/>
        <end position="281"/>
    </location>
</feature>
<dbReference type="InterPro" id="IPR050638">
    <property type="entry name" value="AA-Vitamin_Transporters"/>
</dbReference>
<accession>A0ABU2ER28</accession>
<dbReference type="RefSeq" id="WP_209567981.1">
    <property type="nucleotide sequence ID" value="NZ_JAVLSJ010000010.1"/>
</dbReference>
<feature type="transmembrane region" description="Helical" evidence="5">
    <location>
        <begin position="117"/>
        <end position="135"/>
    </location>
</feature>
<keyword evidence="8" id="KW-1185">Reference proteome</keyword>
<feature type="domain" description="EamA" evidence="6">
    <location>
        <begin position="143"/>
        <end position="279"/>
    </location>
</feature>
<feature type="transmembrane region" description="Helical" evidence="5">
    <location>
        <begin position="92"/>
        <end position="110"/>
    </location>
</feature>
<feature type="domain" description="EamA" evidence="6">
    <location>
        <begin position="7"/>
        <end position="133"/>
    </location>
</feature>
<dbReference type="PANTHER" id="PTHR32322">
    <property type="entry name" value="INNER MEMBRANE TRANSPORTER"/>
    <property type="match status" value="1"/>
</dbReference>
<feature type="transmembrane region" description="Helical" evidence="5">
    <location>
        <begin position="203"/>
        <end position="225"/>
    </location>
</feature>
<keyword evidence="4 5" id="KW-0472">Membrane</keyword>
<evidence type="ECO:0000256" key="5">
    <source>
        <dbReference type="SAM" id="Phobius"/>
    </source>
</evidence>
<dbReference type="Gene3D" id="1.10.3730.20">
    <property type="match status" value="2"/>
</dbReference>
<gene>
    <name evidence="7" type="ORF">RI048_18835</name>
</gene>
<feature type="transmembrane region" description="Helical" evidence="5">
    <location>
        <begin position="173"/>
        <end position="191"/>
    </location>
</feature>
<reference evidence="7" key="1">
    <citation type="submission" date="2023-09" db="EMBL/GenBank/DDBJ databases">
        <title>Description of first Herbaspirillum huttiense subsp. nephrolepsisexaltata and Herbaspirillum huttiense subsp. lycopersicon.</title>
        <authorList>
            <person name="Poudel M."/>
            <person name="Sharma A."/>
            <person name="Goss E."/>
            <person name="Tapia J.H."/>
            <person name="Harmon C.M."/>
            <person name="Jones J.B."/>
        </authorList>
    </citation>
    <scope>NUCLEOTIDE SEQUENCE</scope>
    <source>
        <strain evidence="7">SE1</strain>
    </source>
</reference>
<protein>
    <submittedName>
        <fullName evidence="7">EamA family transporter</fullName>
    </submittedName>
</protein>
<dbReference type="Pfam" id="PF00892">
    <property type="entry name" value="EamA"/>
    <property type="match status" value="2"/>
</dbReference>
<evidence type="ECO:0000259" key="6">
    <source>
        <dbReference type="Pfam" id="PF00892"/>
    </source>
</evidence>
<feature type="transmembrane region" description="Helical" evidence="5">
    <location>
        <begin position="237"/>
        <end position="256"/>
    </location>
</feature>
<dbReference type="Proteomes" id="UP001246576">
    <property type="component" value="Unassembled WGS sequence"/>
</dbReference>